<feature type="compositionally biased region" description="Acidic residues" evidence="6">
    <location>
        <begin position="142"/>
        <end position="153"/>
    </location>
</feature>
<feature type="region of interest" description="Disordered" evidence="6">
    <location>
        <begin position="1754"/>
        <end position="1923"/>
    </location>
</feature>
<dbReference type="Pfam" id="PF00400">
    <property type="entry name" value="WD40"/>
    <property type="match status" value="4"/>
</dbReference>
<evidence type="ECO:0000256" key="2">
    <source>
        <dbReference type="ARBA" id="ARBA00022737"/>
    </source>
</evidence>
<dbReference type="EMBL" id="ADBJ01000037">
    <property type="protein sequence ID" value="EFA78752.1"/>
    <property type="molecule type" value="Genomic_DNA"/>
</dbReference>
<dbReference type="InterPro" id="IPR015943">
    <property type="entry name" value="WD40/YVTN_repeat-like_dom_sf"/>
</dbReference>
<feature type="region of interest" description="Disordered" evidence="6">
    <location>
        <begin position="72"/>
        <end position="104"/>
    </location>
</feature>
<keyword evidence="1 5" id="KW-0853">WD repeat</keyword>
<feature type="region of interest" description="Disordered" evidence="6">
    <location>
        <begin position="1691"/>
        <end position="1737"/>
    </location>
</feature>
<dbReference type="Gene3D" id="1.20.920.10">
    <property type="entry name" value="Bromodomain-like"/>
    <property type="match status" value="1"/>
</dbReference>
<dbReference type="GO" id="GO:0008360">
    <property type="term" value="P:regulation of cell shape"/>
    <property type="evidence" value="ECO:0007669"/>
    <property type="project" value="TreeGrafter"/>
</dbReference>
<feature type="compositionally biased region" description="Acidic residues" evidence="6">
    <location>
        <begin position="1267"/>
        <end position="1299"/>
    </location>
</feature>
<evidence type="ECO:0000313" key="9">
    <source>
        <dbReference type="Proteomes" id="UP000001396"/>
    </source>
</evidence>
<accession>D3BIX8</accession>
<feature type="repeat" description="WD" evidence="5">
    <location>
        <begin position="752"/>
        <end position="783"/>
    </location>
</feature>
<evidence type="ECO:0000259" key="7">
    <source>
        <dbReference type="PROSITE" id="PS50014"/>
    </source>
</evidence>
<feature type="region of interest" description="Disordered" evidence="6">
    <location>
        <begin position="1047"/>
        <end position="1354"/>
    </location>
</feature>
<dbReference type="PROSITE" id="PS50294">
    <property type="entry name" value="WD_REPEATS_REGION"/>
    <property type="match status" value="3"/>
</dbReference>
<dbReference type="FunCoup" id="D3BIX8">
    <property type="interactions" value="87"/>
</dbReference>
<proteinExistence type="predicted"/>
<dbReference type="InterPro" id="IPR057452">
    <property type="entry name" value="BRWD/PHIP_N"/>
</dbReference>
<dbReference type="Gene3D" id="2.30.30.1040">
    <property type="match status" value="1"/>
</dbReference>
<feature type="compositionally biased region" description="Acidic residues" evidence="6">
    <location>
        <begin position="1833"/>
        <end position="1865"/>
    </location>
</feature>
<keyword evidence="3 4" id="KW-0103">Bromodomain</keyword>
<feature type="repeat" description="WD" evidence="5">
    <location>
        <begin position="844"/>
        <end position="886"/>
    </location>
</feature>
<dbReference type="PROSITE" id="PS50082">
    <property type="entry name" value="WD_REPEATS_2"/>
    <property type="match status" value="4"/>
</dbReference>
<dbReference type="PROSITE" id="PS00678">
    <property type="entry name" value="WD_REPEATS_1"/>
    <property type="match status" value="2"/>
</dbReference>
<dbReference type="RefSeq" id="XP_020430876.1">
    <property type="nucleotide sequence ID" value="XM_020579037.1"/>
</dbReference>
<keyword evidence="2" id="KW-0677">Repeat</keyword>
<dbReference type="SMART" id="SM00297">
    <property type="entry name" value="BROMO"/>
    <property type="match status" value="1"/>
</dbReference>
<reference evidence="8 9" key="1">
    <citation type="journal article" date="2011" name="Genome Res.">
        <title>Phylogeny-wide analysis of social amoeba genomes highlights ancient origins for complex intercellular communication.</title>
        <authorList>
            <person name="Heidel A.J."/>
            <person name="Lawal H.M."/>
            <person name="Felder M."/>
            <person name="Schilde C."/>
            <person name="Helps N.R."/>
            <person name="Tunggal B."/>
            <person name="Rivero F."/>
            <person name="John U."/>
            <person name="Schleicher M."/>
            <person name="Eichinger L."/>
            <person name="Platzer M."/>
            <person name="Noegel A.A."/>
            <person name="Schaap P."/>
            <person name="Gloeckner G."/>
        </authorList>
    </citation>
    <scope>NUCLEOTIDE SEQUENCE [LARGE SCALE GENOMIC DNA]</scope>
    <source>
        <strain evidence="9">ATCC 26659 / Pp 5 / PN500</strain>
    </source>
</reference>
<dbReference type="SMART" id="SM00320">
    <property type="entry name" value="WD40"/>
    <property type="match status" value="7"/>
</dbReference>
<dbReference type="InterPro" id="IPR036427">
    <property type="entry name" value="Bromodomain-like_sf"/>
</dbReference>
<dbReference type="PROSITE" id="PS50014">
    <property type="entry name" value="BROMODOMAIN_2"/>
    <property type="match status" value="1"/>
</dbReference>
<dbReference type="GO" id="GO:0005634">
    <property type="term" value="C:nucleus"/>
    <property type="evidence" value="ECO:0007669"/>
    <property type="project" value="TreeGrafter"/>
</dbReference>
<feature type="compositionally biased region" description="Low complexity" evidence="6">
    <location>
        <begin position="1805"/>
        <end position="1815"/>
    </location>
</feature>
<dbReference type="GO" id="GO:0007010">
    <property type="term" value="P:cytoskeleton organization"/>
    <property type="evidence" value="ECO:0007669"/>
    <property type="project" value="TreeGrafter"/>
</dbReference>
<dbReference type="PANTHER" id="PTHR16266">
    <property type="entry name" value="WD REPEAT DOMAIN 9"/>
    <property type="match status" value="1"/>
</dbReference>
<dbReference type="Proteomes" id="UP000001396">
    <property type="component" value="Unassembled WGS sequence"/>
</dbReference>
<feature type="compositionally biased region" description="Low complexity" evidence="6">
    <location>
        <begin position="205"/>
        <end position="247"/>
    </location>
</feature>
<dbReference type="SUPFAM" id="SSF47370">
    <property type="entry name" value="Bromodomain"/>
    <property type="match status" value="1"/>
</dbReference>
<feature type="region of interest" description="Disordered" evidence="6">
    <location>
        <begin position="202"/>
        <end position="252"/>
    </location>
</feature>
<feature type="domain" description="Bromo" evidence="7">
    <location>
        <begin position="1592"/>
        <end position="1662"/>
    </location>
</feature>
<feature type="compositionally biased region" description="Basic residues" evidence="6">
    <location>
        <begin position="1180"/>
        <end position="1189"/>
    </location>
</feature>
<feature type="compositionally biased region" description="Polar residues" evidence="6">
    <location>
        <begin position="1233"/>
        <end position="1254"/>
    </location>
</feature>
<feature type="region of interest" description="Disordered" evidence="6">
    <location>
        <begin position="128"/>
        <end position="188"/>
    </location>
</feature>
<comment type="caution">
    <text evidence="8">The sequence shown here is derived from an EMBL/GenBank/DDBJ whole genome shotgun (WGS) entry which is preliminary data.</text>
</comment>
<dbReference type="InterPro" id="IPR052060">
    <property type="entry name" value="Bromo_WD_repeat"/>
</dbReference>
<feature type="compositionally biased region" description="Basic and acidic residues" evidence="6">
    <location>
        <begin position="1720"/>
        <end position="1729"/>
    </location>
</feature>
<feature type="compositionally biased region" description="Low complexity" evidence="6">
    <location>
        <begin position="35"/>
        <end position="52"/>
    </location>
</feature>
<dbReference type="Pfam" id="PF00439">
    <property type="entry name" value="Bromodomain"/>
    <property type="match status" value="1"/>
</dbReference>
<evidence type="ECO:0000313" key="8">
    <source>
        <dbReference type="EMBL" id="EFA78752.1"/>
    </source>
</evidence>
<dbReference type="InterPro" id="IPR001680">
    <property type="entry name" value="WD40_rpt"/>
</dbReference>
<gene>
    <name evidence="8" type="ORF">PPL_08213</name>
</gene>
<dbReference type="GeneID" id="31363693"/>
<feature type="compositionally biased region" description="Acidic residues" evidence="6">
    <location>
        <begin position="1084"/>
        <end position="1093"/>
    </location>
</feature>
<organism evidence="8 9">
    <name type="scientific">Heterostelium pallidum (strain ATCC 26659 / Pp 5 / PN500)</name>
    <name type="common">Cellular slime mold</name>
    <name type="synonym">Polysphondylium pallidum</name>
    <dbReference type="NCBI Taxonomy" id="670386"/>
    <lineage>
        <taxon>Eukaryota</taxon>
        <taxon>Amoebozoa</taxon>
        <taxon>Evosea</taxon>
        <taxon>Eumycetozoa</taxon>
        <taxon>Dictyostelia</taxon>
        <taxon>Acytosteliales</taxon>
        <taxon>Acytosteliaceae</taxon>
        <taxon>Heterostelium</taxon>
    </lineage>
</organism>
<dbReference type="Pfam" id="PF25437">
    <property type="entry name" value="BRWD1_N"/>
    <property type="match status" value="1"/>
</dbReference>
<dbReference type="GO" id="GO:0006357">
    <property type="term" value="P:regulation of transcription by RNA polymerase II"/>
    <property type="evidence" value="ECO:0007669"/>
    <property type="project" value="TreeGrafter"/>
</dbReference>
<dbReference type="CDD" id="cd00200">
    <property type="entry name" value="WD40"/>
    <property type="match status" value="1"/>
</dbReference>
<dbReference type="Gene3D" id="2.130.10.10">
    <property type="entry name" value="YVTN repeat-like/Quinoprotein amine dehydrogenase"/>
    <property type="match status" value="2"/>
</dbReference>
<evidence type="ECO:0000256" key="1">
    <source>
        <dbReference type="ARBA" id="ARBA00022574"/>
    </source>
</evidence>
<feature type="compositionally biased region" description="Basic residues" evidence="6">
    <location>
        <begin position="1317"/>
        <end position="1334"/>
    </location>
</feature>
<keyword evidence="9" id="KW-1185">Reference proteome</keyword>
<feature type="compositionally biased region" description="Low complexity" evidence="6">
    <location>
        <begin position="1051"/>
        <end position="1083"/>
    </location>
</feature>
<feature type="compositionally biased region" description="Low complexity" evidence="6">
    <location>
        <begin position="128"/>
        <end position="140"/>
    </location>
</feature>
<protein>
    <submittedName>
        <fullName evidence="8">Bromodomain-containing protein</fullName>
    </submittedName>
</protein>
<feature type="repeat" description="WD" evidence="5">
    <location>
        <begin position="618"/>
        <end position="659"/>
    </location>
</feature>
<feature type="compositionally biased region" description="Low complexity" evidence="6">
    <location>
        <begin position="1754"/>
        <end position="1769"/>
    </location>
</feature>
<dbReference type="InParanoid" id="D3BIX8"/>
<feature type="compositionally biased region" description="Acidic residues" evidence="6">
    <location>
        <begin position="1147"/>
        <end position="1168"/>
    </location>
</feature>
<feature type="compositionally biased region" description="Acidic residues" evidence="6">
    <location>
        <begin position="1110"/>
        <end position="1125"/>
    </location>
</feature>
<dbReference type="OMA" id="NELFFHT"/>
<dbReference type="STRING" id="670386.D3BIX8"/>
<feature type="repeat" description="WD" evidence="5">
    <location>
        <begin position="576"/>
        <end position="617"/>
    </location>
</feature>
<feature type="compositionally biased region" description="Polar residues" evidence="6">
    <location>
        <begin position="1705"/>
        <end position="1719"/>
    </location>
</feature>
<feature type="compositionally biased region" description="Basic residues" evidence="6">
    <location>
        <begin position="1816"/>
        <end position="1828"/>
    </location>
</feature>
<evidence type="ECO:0000256" key="4">
    <source>
        <dbReference type="PROSITE-ProRule" id="PRU00035"/>
    </source>
</evidence>
<feature type="region of interest" description="Disordered" evidence="6">
    <location>
        <begin position="33"/>
        <end position="52"/>
    </location>
</feature>
<dbReference type="InterPro" id="IPR001487">
    <property type="entry name" value="Bromodomain"/>
</dbReference>
<name>D3BIX8_HETP5</name>
<feature type="compositionally biased region" description="Low complexity" evidence="6">
    <location>
        <begin position="155"/>
        <end position="188"/>
    </location>
</feature>
<dbReference type="PANTHER" id="PTHR16266:SF17">
    <property type="entry name" value="BRWD3"/>
    <property type="match status" value="1"/>
</dbReference>
<dbReference type="InterPro" id="IPR019775">
    <property type="entry name" value="WD40_repeat_CS"/>
</dbReference>
<feature type="compositionally biased region" description="Acidic residues" evidence="6">
    <location>
        <begin position="1215"/>
        <end position="1226"/>
    </location>
</feature>
<dbReference type="Pfam" id="PF25313">
    <property type="entry name" value="BRWD_AD"/>
    <property type="match status" value="1"/>
</dbReference>
<evidence type="ECO:0000256" key="5">
    <source>
        <dbReference type="PROSITE-ProRule" id="PRU00221"/>
    </source>
</evidence>
<dbReference type="InterPro" id="IPR036322">
    <property type="entry name" value="WD40_repeat_dom_sf"/>
</dbReference>
<evidence type="ECO:0000256" key="3">
    <source>
        <dbReference type="ARBA" id="ARBA00023117"/>
    </source>
</evidence>
<dbReference type="InterPro" id="IPR057451">
    <property type="entry name" value="BRWD/PHIP_AD"/>
</dbReference>
<dbReference type="SUPFAM" id="SSF50978">
    <property type="entry name" value="WD40 repeat-like"/>
    <property type="match status" value="1"/>
</dbReference>
<sequence length="1923" mass="216495">MYMYKIVNIGQVYEKSLIKLNYKRSRMSYDKIGMNNTSSNNNNNSGNGNGNETIHETTTTTTILGDYSVSSSISTSPLSPVVPTTTTATTTNRNNNNNNSMNSNDFVSRPLVVPAISPLLTPQQHSIGLNMNSNNIGNSNDIVEDEDEDEDVDMTSTTTTTTTTSTSTTSTTTTVATAISSPSPTSNTNSLAYIYETIPSPSFMSSSSSNSNSNNQNSSNSINISNNNNNNNNNKNNNNNNSSSNKNMYRNNLNTNVSIDDKEINFMVLQWLSRLSVPDNLFDDLFNYMNSIDSLPERTDWLGNTHKHNFNELRDKYKHCKSDHLKQLCHSLLTIQREQGHLSQLPFQTNTILGDGYYSLISNRSNNNNNSSGINNNNANIYSSNTSTPISRNLDYNLQSTQLNSNNAHQYRISGLVPMMLQDSSNAATSSTSLINQQQQQLQHINNNNNNNNVFNINNNQTSLQLPTTITTSLIQSNSNSPFINTTPNFNSNNNNNNSLSINEIKNNIRIKTTLDELSKRRNASTIQKYANSKFNIEECPIGVKMIASEIDYLSPKYCRSIPYSMVKEYKQILGVQGHRAPTYCFLYDKTGKIFITGSDDHLVKIWSSYTGRLLSTFRGHGGDITDMSINFDNSMLTSAANDNIIRVWNINNAAPIAVLFGHEMNIKNSITSISFCPSPDRNIILSSDSFGVCRLWDIDQLDKSVVLQEASHSSVCCAMFSKGGNLIAVGSGNQLKIWSLECYPPVLVNTLEGHTSAIRLMQYGNKSDAIISGSEDGVINIWRNTYGHNWEKLSFNARGNQLNKRLKAKLRTVIWSLDDRYIISADHVIRVWNAKDATLHCELTEHLSDVFVMEPHPFDSRLMMSAGYDSQVILWDIEKGVMLNKFLLEAGVNQIQISDGCFSPDGMQFGVTTTFGKWYLFELGGESALTSGRIENTPCEQFFHTDYQPVVRDIHGNVLDELTQTPPHMMPQPTLINYQGAAYSYQPIIPPRGMPPYSESPQYSSDIQRFRYFDKYERSIQARPKPVDRNALAAATPAMVPMVIDPPPAKKAAASSTARSGGANSNSAAGGNTSNRRNSQDSVDVDDTDDFDFPLPSDSSDESFIAPSSEDEEEGEGEEEEEEYGAGSSVFDGNGGDQSDQSMESDKDDDDDEDYDEAENGSDEEDNLIQTRSQSKKVLERKKQRILRSNKVLTRSRATSKELDEIMETLGLPDDIESEDDDNDDPTITYDENGNSTMVTNRRANHPTNNIASNKIDFRGQLNGNDYEEDEYLSDDENDESDDDDQDYQQSDDEDQEMTSDKDDNNNNSNSMEKPVKRKRKPKFALSKKHHLTHSTGSNRGTTKKKTNSKANVTAAKKESICPKWLRVESVNPLEPSYSPQIGDSVIYFHQGHKKYIETFPDETEQVEQSQLSTAEECNIINIKYIIASPKSVNPGLHQAEITLSVLSTGHTISVLYHVSDIPDYLVLASRVRKSLESHWASDDQFKMFYIDENQWFTGVITEVSPSDPTYPDSLWERIVVRWDQDGGEGRVSPWEIELVHEKTSSTPDNNDNNNNTQDDPYQTLIYKLLHSTENNNKDKSEIIDSEGEIVDEDICELYREPVDLELYQLYIHYVAHPMDYGTLLSRLENNYYRRVEAVRFDAELVMRNAFTYNQPNTTIARNSKTIYQSVLAVLKDYMDKDYLSNLNDDSLLNQSQPDDSKENSQLVTNSNGISGSSVEKKDERDGGKMLAEVDTSDDIDLDDELLNLTSTTTTTTTTTTSNNNNSNVIVPGTPRRTRSTVNNNNNNLMPSTPTRRTRSLMLQQQQQQQQHQQPKSKPRVLTRLRLRQQQYEDEVGEDEEEEEEEAAEEEENFGEESQDDDNDSFQKTNNNLFSDFEEDDDDLLSKKRKNIIEEVSPIQKRQRVSNRNLMSDSEVEEEEDI</sequence>
<evidence type="ECO:0000256" key="6">
    <source>
        <dbReference type="SAM" id="MobiDB-lite"/>
    </source>
</evidence>